<dbReference type="EMBL" id="CP036526">
    <property type="protein sequence ID" value="QDT09020.1"/>
    <property type="molecule type" value="Genomic_DNA"/>
</dbReference>
<protein>
    <submittedName>
        <fullName evidence="1">Uncharacterized protein</fullName>
    </submittedName>
</protein>
<dbReference type="AlphaFoldDB" id="A0A517NPI5"/>
<accession>A0A517NPI5</accession>
<gene>
    <name evidence="1" type="ORF">K239x_09630</name>
</gene>
<keyword evidence="2" id="KW-1185">Reference proteome</keyword>
<reference evidence="1 2" key="1">
    <citation type="submission" date="2019-02" db="EMBL/GenBank/DDBJ databases">
        <title>Deep-cultivation of Planctomycetes and their phenomic and genomic characterization uncovers novel biology.</title>
        <authorList>
            <person name="Wiegand S."/>
            <person name="Jogler M."/>
            <person name="Boedeker C."/>
            <person name="Pinto D."/>
            <person name="Vollmers J."/>
            <person name="Rivas-Marin E."/>
            <person name="Kohn T."/>
            <person name="Peeters S.H."/>
            <person name="Heuer A."/>
            <person name="Rast P."/>
            <person name="Oberbeckmann S."/>
            <person name="Bunk B."/>
            <person name="Jeske O."/>
            <person name="Meyerdierks A."/>
            <person name="Storesund J.E."/>
            <person name="Kallscheuer N."/>
            <person name="Luecker S."/>
            <person name="Lage O.M."/>
            <person name="Pohl T."/>
            <person name="Merkel B.J."/>
            <person name="Hornburger P."/>
            <person name="Mueller R.-W."/>
            <person name="Bruemmer F."/>
            <person name="Labrenz M."/>
            <person name="Spormann A.M."/>
            <person name="Op den Camp H."/>
            <person name="Overmann J."/>
            <person name="Amann R."/>
            <person name="Jetten M.S.M."/>
            <person name="Mascher T."/>
            <person name="Medema M.H."/>
            <person name="Devos D.P."/>
            <person name="Kaster A.-K."/>
            <person name="Ovreas L."/>
            <person name="Rohde M."/>
            <person name="Galperin M.Y."/>
            <person name="Jogler C."/>
        </authorList>
    </citation>
    <scope>NUCLEOTIDE SEQUENCE [LARGE SCALE GENOMIC DNA]</scope>
    <source>
        <strain evidence="1 2">K23_9</strain>
    </source>
</reference>
<dbReference type="Proteomes" id="UP000319817">
    <property type="component" value="Chromosome"/>
</dbReference>
<evidence type="ECO:0000313" key="2">
    <source>
        <dbReference type="Proteomes" id="UP000319817"/>
    </source>
</evidence>
<proteinExistence type="predicted"/>
<evidence type="ECO:0000313" key="1">
    <source>
        <dbReference type="EMBL" id="QDT09020.1"/>
    </source>
</evidence>
<name>A0A517NPI5_9BACT</name>
<sequence>MNAKSVEVPNYVLLDRAERIAPELLPSESGQNCVAIYGFSDKQPYDAFCENSELALTPYPLVKGYLQNRLEAAGDTILIVAIDAASPDQTTLDAATMQSVLVAMSQQSPLVEVTHRLTRDDPSNAYRVEECGSVVPLRLFK</sequence>
<organism evidence="1 2">
    <name type="scientific">Stieleria marina</name>
    <dbReference type="NCBI Taxonomy" id="1930275"/>
    <lineage>
        <taxon>Bacteria</taxon>
        <taxon>Pseudomonadati</taxon>
        <taxon>Planctomycetota</taxon>
        <taxon>Planctomycetia</taxon>
        <taxon>Pirellulales</taxon>
        <taxon>Pirellulaceae</taxon>
        <taxon>Stieleria</taxon>
    </lineage>
</organism>